<feature type="non-terminal residue" evidence="2">
    <location>
        <position position="248"/>
    </location>
</feature>
<evidence type="ECO:0000256" key="1">
    <source>
        <dbReference type="SAM" id="Coils"/>
    </source>
</evidence>
<protein>
    <submittedName>
        <fullName evidence="2">Uncharacterized protein</fullName>
    </submittedName>
</protein>
<sequence length="248" mass="28848">MPTQKGKIIKKVKEVLENSPQGIRYSDLVNEIHTEYLEIKIKVIQWIIFDLHKKFKEILKPERGIFILAKYMKERIEKGIREADEKIEKVKKIIQKEENFYQPFADYLKNVLEECDNAIPLGGNKFKDKWGTPDVIGTFRFSEADLIRPLPEIITAEIKTDTTNLITAFGQSCTYKLFSNKVYLVIPDDASSLDIGRLESLCLKFGIGLIIFNKNNPEFPDFRILVRAIKDEPDYFYVNKYLKSLGEE</sequence>
<proteinExistence type="predicted"/>
<dbReference type="Proteomes" id="UP000231034">
    <property type="component" value="Unassembled WGS sequence"/>
</dbReference>
<name>A0A2M7Z451_9BACT</name>
<gene>
    <name evidence="2" type="ORF">CO145_03095</name>
</gene>
<dbReference type="EMBL" id="PFVR01000108">
    <property type="protein sequence ID" value="PJA83958.1"/>
    <property type="molecule type" value="Genomic_DNA"/>
</dbReference>
<keyword evidence="1" id="KW-0175">Coiled coil</keyword>
<feature type="coiled-coil region" evidence="1">
    <location>
        <begin position="73"/>
        <end position="100"/>
    </location>
</feature>
<dbReference type="AlphaFoldDB" id="A0A2M7Z451"/>
<accession>A0A2M7Z451</accession>
<organism evidence="2 3">
    <name type="scientific">Candidatus Nealsonbacteria bacterium CG_4_9_14_3_um_filter_37_13</name>
    <dbReference type="NCBI Taxonomy" id="1974695"/>
    <lineage>
        <taxon>Bacteria</taxon>
        <taxon>Candidatus Nealsoniibacteriota</taxon>
    </lineage>
</organism>
<reference evidence="3" key="1">
    <citation type="submission" date="2017-09" db="EMBL/GenBank/DDBJ databases">
        <title>Depth-based differentiation of microbial function through sediment-hosted aquifers and enrichment of novel symbionts in the deep terrestrial subsurface.</title>
        <authorList>
            <person name="Probst A.J."/>
            <person name="Ladd B."/>
            <person name="Jarett J.K."/>
            <person name="Geller-Mcgrath D.E."/>
            <person name="Sieber C.M.K."/>
            <person name="Emerson J.B."/>
            <person name="Anantharaman K."/>
            <person name="Thomas B.C."/>
            <person name="Malmstrom R."/>
            <person name="Stieglmeier M."/>
            <person name="Klingl A."/>
            <person name="Woyke T."/>
            <person name="Ryan C.M."/>
            <person name="Banfield J.F."/>
        </authorList>
    </citation>
    <scope>NUCLEOTIDE SEQUENCE [LARGE SCALE GENOMIC DNA]</scope>
</reference>
<comment type="caution">
    <text evidence="2">The sequence shown here is derived from an EMBL/GenBank/DDBJ whole genome shotgun (WGS) entry which is preliminary data.</text>
</comment>
<evidence type="ECO:0000313" key="3">
    <source>
        <dbReference type="Proteomes" id="UP000231034"/>
    </source>
</evidence>
<evidence type="ECO:0000313" key="2">
    <source>
        <dbReference type="EMBL" id="PJA83958.1"/>
    </source>
</evidence>